<evidence type="ECO:0000256" key="1">
    <source>
        <dbReference type="SAM" id="MobiDB-lite"/>
    </source>
</evidence>
<dbReference type="PANTHER" id="PTHR36323">
    <property type="entry name" value="MYOTUBULARIN-LIKE PROTEIN"/>
    <property type="match status" value="1"/>
</dbReference>
<evidence type="ECO:0000313" key="3">
    <source>
        <dbReference type="Proteomes" id="UP000626092"/>
    </source>
</evidence>
<evidence type="ECO:0000313" key="2">
    <source>
        <dbReference type="EMBL" id="KAF7141110.1"/>
    </source>
</evidence>
<reference evidence="2" key="1">
    <citation type="submission" date="2019-11" db="EMBL/GenBank/DDBJ databases">
        <authorList>
            <person name="Liu Y."/>
            <person name="Hou J."/>
            <person name="Li T.-Q."/>
            <person name="Guan C.-H."/>
            <person name="Wu X."/>
            <person name="Wu H.-Z."/>
            <person name="Ling F."/>
            <person name="Zhang R."/>
            <person name="Shi X.-G."/>
            <person name="Ren J.-P."/>
            <person name="Chen E.-F."/>
            <person name="Sun J.-M."/>
        </authorList>
    </citation>
    <scope>NUCLEOTIDE SEQUENCE</scope>
    <source>
        <strain evidence="2">Adult_tree_wgs_1</strain>
        <tissue evidence="2">Leaves</tissue>
    </source>
</reference>
<proteinExistence type="predicted"/>
<protein>
    <submittedName>
        <fullName evidence="2">Uncharacterized protein</fullName>
    </submittedName>
</protein>
<dbReference type="OrthoDB" id="1919827at2759"/>
<dbReference type="Proteomes" id="UP000626092">
    <property type="component" value="Unassembled WGS sequence"/>
</dbReference>
<feature type="compositionally biased region" description="Polar residues" evidence="1">
    <location>
        <begin position="57"/>
        <end position="68"/>
    </location>
</feature>
<dbReference type="PANTHER" id="PTHR36323:SF1">
    <property type="entry name" value="MYOTUBULARIN-LIKE PROTEIN"/>
    <property type="match status" value="1"/>
</dbReference>
<comment type="caution">
    <text evidence="2">The sequence shown here is derived from an EMBL/GenBank/DDBJ whole genome shotgun (WGS) entry which is preliminary data.</text>
</comment>
<dbReference type="EMBL" id="WJXA01000006">
    <property type="protein sequence ID" value="KAF7141110.1"/>
    <property type="molecule type" value="Genomic_DNA"/>
</dbReference>
<name>A0A834GVP6_RHOSS</name>
<gene>
    <name evidence="2" type="ORF">RHSIM_Rhsim06G0109300</name>
</gene>
<organism evidence="2 3">
    <name type="scientific">Rhododendron simsii</name>
    <name type="common">Sims's rhododendron</name>
    <dbReference type="NCBI Taxonomy" id="118357"/>
    <lineage>
        <taxon>Eukaryota</taxon>
        <taxon>Viridiplantae</taxon>
        <taxon>Streptophyta</taxon>
        <taxon>Embryophyta</taxon>
        <taxon>Tracheophyta</taxon>
        <taxon>Spermatophyta</taxon>
        <taxon>Magnoliopsida</taxon>
        <taxon>eudicotyledons</taxon>
        <taxon>Gunneridae</taxon>
        <taxon>Pentapetalae</taxon>
        <taxon>asterids</taxon>
        <taxon>Ericales</taxon>
        <taxon>Ericaceae</taxon>
        <taxon>Ericoideae</taxon>
        <taxon>Rhodoreae</taxon>
        <taxon>Rhododendron</taxon>
    </lineage>
</organism>
<keyword evidence="3" id="KW-1185">Reference proteome</keyword>
<feature type="region of interest" description="Disordered" evidence="1">
    <location>
        <begin position="31"/>
        <end position="68"/>
    </location>
</feature>
<sequence>MGNRYNNHMHRQHLHQRTTFLPILCSRTSIKDVHRRRPPNPSSSSSHPSSPKVTCMGQVNRSNRVTGYPTTTTATAAATPIKYHKLIRLFSGKTPTATTTTGRSAEKMIVGRSLSERQMGYRDLSERVNVAELDPPLPVVKRPQQPAAADGNLWKRRSGGCELESLQLQHIQLPNKRCVLQPITTV</sequence>
<accession>A0A834GVP6</accession>
<feature type="compositionally biased region" description="Low complexity" evidence="1">
    <location>
        <begin position="42"/>
        <end position="51"/>
    </location>
</feature>
<dbReference type="AlphaFoldDB" id="A0A834GVP6"/>